<dbReference type="AlphaFoldDB" id="Q2QS90"/>
<dbReference type="EMBL" id="DP000011">
    <property type="protein sequence ID" value="ABA97990.1"/>
    <property type="molecule type" value="Genomic_DNA"/>
</dbReference>
<keyword evidence="1" id="KW-0862">Zinc</keyword>
<sequence length="149" mass="16350">MDNRKRGRIVFQEAQDSSQRKHIKPLQIGEPFSAGQGQSQQLNIGDEIKSETNGSNEVNIGQANQPVPVQQDQSQENNSSGREQQVCFNCYKPGHFARECPKTKHQQPQVNNIIVTGANAVPVASSRVASSSITAQPPVSKQQKFSLKP</sequence>
<protein>
    <submittedName>
        <fullName evidence="4">Retrotransposon protein, putative, unclassified</fullName>
    </submittedName>
</protein>
<evidence type="ECO:0000259" key="3">
    <source>
        <dbReference type="PROSITE" id="PS50158"/>
    </source>
</evidence>
<feature type="region of interest" description="Disordered" evidence="2">
    <location>
        <begin position="125"/>
        <end position="149"/>
    </location>
</feature>
<keyword evidence="1" id="KW-0863">Zinc-finger</keyword>
<proteinExistence type="predicted"/>
<keyword evidence="1" id="KW-0479">Metal-binding</keyword>
<feature type="compositionally biased region" description="Polar residues" evidence="2">
    <location>
        <begin position="51"/>
        <end position="83"/>
    </location>
</feature>
<feature type="compositionally biased region" description="Polar residues" evidence="2">
    <location>
        <begin position="137"/>
        <end position="149"/>
    </location>
</feature>
<accession>Q2QS90</accession>
<dbReference type="InterPro" id="IPR036875">
    <property type="entry name" value="Znf_CCHC_sf"/>
</dbReference>
<dbReference type="GO" id="GO:0008270">
    <property type="term" value="F:zinc ion binding"/>
    <property type="evidence" value="ECO:0007669"/>
    <property type="project" value="UniProtKB-KW"/>
</dbReference>
<feature type="domain" description="CCHC-type" evidence="3">
    <location>
        <begin position="87"/>
        <end position="102"/>
    </location>
</feature>
<reference evidence="4" key="3">
    <citation type="submission" date="2006-01" db="EMBL/GenBank/DDBJ databases">
        <authorList>
            <person name="Buell R."/>
        </authorList>
    </citation>
    <scope>NUCLEOTIDE SEQUENCE</scope>
</reference>
<dbReference type="PROSITE" id="PS50158">
    <property type="entry name" value="ZF_CCHC"/>
    <property type="match status" value="1"/>
</dbReference>
<evidence type="ECO:0000313" key="4">
    <source>
        <dbReference type="EMBL" id="ABA97990.1"/>
    </source>
</evidence>
<dbReference type="Gene3D" id="4.10.60.10">
    <property type="entry name" value="Zinc finger, CCHC-type"/>
    <property type="match status" value="1"/>
</dbReference>
<organism evidence="4">
    <name type="scientific">Oryza sativa subsp. japonica</name>
    <name type="common">Rice</name>
    <dbReference type="NCBI Taxonomy" id="39947"/>
    <lineage>
        <taxon>Eukaryota</taxon>
        <taxon>Viridiplantae</taxon>
        <taxon>Streptophyta</taxon>
        <taxon>Embryophyta</taxon>
        <taxon>Tracheophyta</taxon>
        <taxon>Spermatophyta</taxon>
        <taxon>Magnoliopsida</taxon>
        <taxon>Liliopsida</taxon>
        <taxon>Poales</taxon>
        <taxon>Poaceae</taxon>
        <taxon>BOP clade</taxon>
        <taxon>Oryzoideae</taxon>
        <taxon>Oryzeae</taxon>
        <taxon>Oryzinae</taxon>
        <taxon>Oryza</taxon>
        <taxon>Oryza sativa</taxon>
    </lineage>
</organism>
<gene>
    <name evidence="4" type="ordered locus">LOC_Os12g24940</name>
</gene>
<dbReference type="GO" id="GO:0003676">
    <property type="term" value="F:nucleic acid binding"/>
    <property type="evidence" value="ECO:0007669"/>
    <property type="project" value="InterPro"/>
</dbReference>
<reference evidence="4" key="2">
    <citation type="submission" date="2005-04" db="EMBL/GenBank/DDBJ databases">
        <authorList>
            <person name="Buell C.R."/>
            <person name="Wing R.A."/>
            <person name="McCombie W.A."/>
            <person name="Ouyang S."/>
        </authorList>
    </citation>
    <scope>NUCLEOTIDE SEQUENCE</scope>
</reference>
<feature type="compositionally biased region" description="Low complexity" evidence="2">
    <location>
        <begin position="125"/>
        <end position="135"/>
    </location>
</feature>
<evidence type="ECO:0000256" key="1">
    <source>
        <dbReference type="PROSITE-ProRule" id="PRU00047"/>
    </source>
</evidence>
<reference evidence="4" key="1">
    <citation type="journal article" date="2005" name="BMC Biol.">
        <title>The sequence of rice chromosomes 11 and 12, rich in disease resistance genes and recent gene duplications.</title>
        <authorList>
            <consortium name="The rice chromosomes 11 and 12 sequencing consortia"/>
        </authorList>
    </citation>
    <scope>NUCLEOTIDE SEQUENCE [LARGE SCALE GENOMIC DNA]</scope>
</reference>
<feature type="region of interest" description="Disordered" evidence="2">
    <location>
        <begin position="1"/>
        <end position="83"/>
    </location>
</feature>
<name>Q2QS90_ORYSJ</name>
<dbReference type="Pfam" id="PF00098">
    <property type="entry name" value="zf-CCHC"/>
    <property type="match status" value="1"/>
</dbReference>
<dbReference type="InterPro" id="IPR001878">
    <property type="entry name" value="Znf_CCHC"/>
</dbReference>
<dbReference type="SMART" id="SM00343">
    <property type="entry name" value="ZnF_C2HC"/>
    <property type="match status" value="1"/>
</dbReference>
<dbReference type="SUPFAM" id="SSF57756">
    <property type="entry name" value="Retrovirus zinc finger-like domains"/>
    <property type="match status" value="1"/>
</dbReference>
<evidence type="ECO:0000256" key="2">
    <source>
        <dbReference type="SAM" id="MobiDB-lite"/>
    </source>
</evidence>